<feature type="transmembrane region" description="Helical" evidence="1">
    <location>
        <begin position="359"/>
        <end position="383"/>
    </location>
</feature>
<dbReference type="RefSeq" id="WP_286266132.1">
    <property type="nucleotide sequence ID" value="NZ_AP028056.1"/>
</dbReference>
<evidence type="ECO:0008006" key="4">
    <source>
        <dbReference type="Google" id="ProtNLM"/>
    </source>
</evidence>
<keyword evidence="1" id="KW-1133">Transmembrane helix</keyword>
<protein>
    <recommendedName>
        <fullName evidence="4">DUF4153 domain-containing protein</fullName>
    </recommendedName>
</protein>
<feature type="transmembrane region" description="Helical" evidence="1">
    <location>
        <begin position="295"/>
        <end position="316"/>
    </location>
</feature>
<feature type="transmembrane region" description="Helical" evidence="1">
    <location>
        <begin position="226"/>
        <end position="245"/>
    </location>
</feature>
<feature type="transmembrane region" description="Helical" evidence="1">
    <location>
        <begin position="395"/>
        <end position="414"/>
    </location>
</feature>
<feature type="transmembrane region" description="Helical" evidence="1">
    <location>
        <begin position="435"/>
        <end position="454"/>
    </location>
</feature>
<gene>
    <name evidence="2" type="ORF">brsh051_28210</name>
</gene>
<sequence length="457" mass="48756">MTVDELQPDPHEGLEAQIAQWRRYVRRREAISAADVDEMEDHLRERIDELSAAGLDDEESFLVAVKRMGSLDAVSQEFAREHSDRLWKQLVLVSSSPAGSTRTSRELAVMLVVAMAAGLATKAGLQLLSATSFALNAALIVLPFVAGYLGWKRRLSGPAIAVTAAIFVVPAIAINVYPFDAGGSTMIIAALHTPVVAWGAVGLVYVGGRWRSQDRRMDFVRFSGELAIYFTLLALGGGVLLGLLATVFGLAEVPSGVIESVMADWLLPLAVPGALVVAGWLVEAKQNVVENIAPVLTKVFTPLTLMMLVACLVALIRAGSLVEADRTLLIVMDAILLLVLCLLLYSISARDPLAPPQFFDGLLVAVLVAALAVDAVAMTAMASRIAEFGASPNKVVALGLNVLLLVQLAWSAVLGGGFCAGRRPFAQLCGWQTRFLPAYLIWAGFVVLVVPPVFGFA</sequence>
<proteinExistence type="predicted"/>
<dbReference type="InterPro" id="IPR047928">
    <property type="entry name" value="Perm_prefix_1"/>
</dbReference>
<dbReference type="NCBIfam" id="NF038403">
    <property type="entry name" value="perm_prefix_1"/>
    <property type="match status" value="1"/>
</dbReference>
<feature type="transmembrane region" description="Helical" evidence="1">
    <location>
        <begin position="133"/>
        <end position="151"/>
    </location>
</feature>
<evidence type="ECO:0000256" key="1">
    <source>
        <dbReference type="SAM" id="Phobius"/>
    </source>
</evidence>
<evidence type="ECO:0000313" key="3">
    <source>
        <dbReference type="Proteomes" id="UP001431656"/>
    </source>
</evidence>
<dbReference type="Proteomes" id="UP001431656">
    <property type="component" value="Chromosome"/>
</dbReference>
<name>A0AAN0KJT2_9ACTN</name>
<reference evidence="2" key="1">
    <citation type="journal article" date="2024" name="Int. J. Syst. Evol. Microbiol.">
        <title>Brooklawnia propionicigenes sp. nov., a facultatively anaerobic, propionate-producing bacterium isolated from a methanogenic reactor treating waste from cattle farms.</title>
        <authorList>
            <person name="Akita Y."/>
            <person name="Ueki A."/>
            <person name="Tonouchi A."/>
            <person name="Sugawara Y."/>
            <person name="Honma S."/>
            <person name="Kaku N."/>
            <person name="Ueki K."/>
        </authorList>
    </citation>
    <scope>NUCLEOTIDE SEQUENCE</scope>
    <source>
        <strain evidence="2">SH051</strain>
    </source>
</reference>
<feature type="transmembrane region" description="Helical" evidence="1">
    <location>
        <begin position="328"/>
        <end position="347"/>
    </location>
</feature>
<dbReference type="KEGG" id="broo:brsh051_28210"/>
<accession>A0AAN0KJT2</accession>
<evidence type="ECO:0000313" key="2">
    <source>
        <dbReference type="EMBL" id="BEH03540.1"/>
    </source>
</evidence>
<keyword evidence="1" id="KW-0472">Membrane</keyword>
<feature type="transmembrane region" description="Helical" evidence="1">
    <location>
        <begin position="185"/>
        <end position="206"/>
    </location>
</feature>
<keyword evidence="1" id="KW-0812">Transmembrane</keyword>
<dbReference type="EMBL" id="AP028056">
    <property type="protein sequence ID" value="BEH03540.1"/>
    <property type="molecule type" value="Genomic_DNA"/>
</dbReference>
<feature type="transmembrane region" description="Helical" evidence="1">
    <location>
        <begin position="265"/>
        <end position="283"/>
    </location>
</feature>
<organism evidence="2 3">
    <name type="scientific">Brooklawnia propionicigenes</name>
    <dbReference type="NCBI Taxonomy" id="3041175"/>
    <lineage>
        <taxon>Bacteria</taxon>
        <taxon>Bacillati</taxon>
        <taxon>Actinomycetota</taxon>
        <taxon>Actinomycetes</taxon>
        <taxon>Propionibacteriales</taxon>
        <taxon>Propionibacteriaceae</taxon>
        <taxon>Brooklawnia</taxon>
    </lineage>
</organism>
<dbReference type="AlphaFoldDB" id="A0AAN0KJT2"/>
<feature type="transmembrane region" description="Helical" evidence="1">
    <location>
        <begin position="158"/>
        <end position="179"/>
    </location>
</feature>
<keyword evidence="3" id="KW-1185">Reference proteome</keyword>